<accession>A0A1Y1ZHM3</accession>
<protein>
    <submittedName>
        <fullName evidence="1">Uncharacterized protein</fullName>
    </submittedName>
</protein>
<organism evidence="1 2">
    <name type="scientific">Clohesyomyces aquaticus</name>
    <dbReference type="NCBI Taxonomy" id="1231657"/>
    <lineage>
        <taxon>Eukaryota</taxon>
        <taxon>Fungi</taxon>
        <taxon>Dikarya</taxon>
        <taxon>Ascomycota</taxon>
        <taxon>Pezizomycotina</taxon>
        <taxon>Dothideomycetes</taxon>
        <taxon>Pleosporomycetidae</taxon>
        <taxon>Pleosporales</taxon>
        <taxon>Lindgomycetaceae</taxon>
        <taxon>Clohesyomyces</taxon>
    </lineage>
</organism>
<keyword evidence="2" id="KW-1185">Reference proteome</keyword>
<evidence type="ECO:0000313" key="1">
    <source>
        <dbReference type="EMBL" id="ORY09768.1"/>
    </source>
</evidence>
<proteinExistence type="predicted"/>
<evidence type="ECO:0000313" key="2">
    <source>
        <dbReference type="Proteomes" id="UP000193144"/>
    </source>
</evidence>
<comment type="caution">
    <text evidence="1">The sequence shown here is derived from an EMBL/GenBank/DDBJ whole genome shotgun (WGS) entry which is preliminary data.</text>
</comment>
<name>A0A1Y1ZHM3_9PLEO</name>
<sequence length="274" mass="30314">MESNPPTTWEPRRADGSFLWRCSAAASTLRTLQDARDWVLPAFSVKNSHLLKQLIEVLAKLNSLFKQDALLEGKIAQYVAQLLRHIYKLEKMLKNFPPGMILNPGVREGRRGKLQARVGSLAGLAFVYGTLEGMMKDMDVVPEDAREPIRYSKHGTITPQGNPFEELLLETRPSASRARPAHIPLSRYLSSEAVSMEATAASENNIQDPLPTLETPAVVPKPGVKAQPNADYKSLFISDPKEDWICCECMKGNRWTPSGSNCVGCSSVRCSSCL</sequence>
<dbReference type="AlphaFoldDB" id="A0A1Y1ZHM3"/>
<gene>
    <name evidence="1" type="ORF">BCR34DRAFT_567906</name>
</gene>
<reference evidence="1 2" key="1">
    <citation type="submission" date="2016-07" db="EMBL/GenBank/DDBJ databases">
        <title>Pervasive Adenine N6-methylation of Active Genes in Fungi.</title>
        <authorList>
            <consortium name="DOE Joint Genome Institute"/>
            <person name="Mondo S.J."/>
            <person name="Dannebaum R.O."/>
            <person name="Kuo R.C."/>
            <person name="Labutti K."/>
            <person name="Haridas S."/>
            <person name="Kuo A."/>
            <person name="Salamov A."/>
            <person name="Ahrendt S.R."/>
            <person name="Lipzen A."/>
            <person name="Sullivan W."/>
            <person name="Andreopoulos W.B."/>
            <person name="Clum A."/>
            <person name="Lindquist E."/>
            <person name="Daum C."/>
            <person name="Ramamoorthy G.K."/>
            <person name="Gryganskyi A."/>
            <person name="Culley D."/>
            <person name="Magnuson J.K."/>
            <person name="James T.Y."/>
            <person name="O'Malley M.A."/>
            <person name="Stajich J.E."/>
            <person name="Spatafora J.W."/>
            <person name="Visel A."/>
            <person name="Grigoriev I.V."/>
        </authorList>
    </citation>
    <scope>NUCLEOTIDE SEQUENCE [LARGE SCALE GENOMIC DNA]</scope>
    <source>
        <strain evidence="1 2">CBS 115471</strain>
    </source>
</reference>
<dbReference type="Proteomes" id="UP000193144">
    <property type="component" value="Unassembled WGS sequence"/>
</dbReference>
<dbReference type="EMBL" id="MCFA01000082">
    <property type="protein sequence ID" value="ORY09768.1"/>
    <property type="molecule type" value="Genomic_DNA"/>
</dbReference>